<dbReference type="InterPro" id="IPR013785">
    <property type="entry name" value="Aldolase_TIM"/>
</dbReference>
<dbReference type="EMBL" id="PEZV01000005">
    <property type="protein sequence ID" value="PIT97541.1"/>
    <property type="molecule type" value="Genomic_DNA"/>
</dbReference>
<dbReference type="PANTHER" id="PTHR43273">
    <property type="entry name" value="ANAEROBIC SULFATASE-MATURATING ENZYME HOMOLOG ASLB-RELATED"/>
    <property type="match status" value="1"/>
</dbReference>
<protein>
    <recommendedName>
        <fullName evidence="3">Radical SAM core domain-containing protein</fullName>
    </recommendedName>
</protein>
<sequence length="180" mass="20472">MIVSRFTYFLERGRLWHSLHKKMISIPRCLYSELARGEEIKPELLQIGDIGTLLLESGFLVQDQVADDLLLQRVIEGQSKPLIQSLFLMLKTVCNLECSYCLLGWEEAQTLLNPTKTMTTETATSSVNRFADLVANNPNPDDYWQAVTFYGGEPLLNLATLTETVNYITRLKAQGILWKN</sequence>
<gene>
    <name evidence="1" type="ORF">COT77_00710</name>
</gene>
<reference evidence="2" key="1">
    <citation type="submission" date="2017-09" db="EMBL/GenBank/DDBJ databases">
        <title>Depth-based differentiation of microbial function through sediment-hosted aquifers and enrichment of novel symbionts in the deep terrestrial subsurface.</title>
        <authorList>
            <person name="Probst A.J."/>
            <person name="Ladd B."/>
            <person name="Jarett J.K."/>
            <person name="Geller-Mcgrath D.E."/>
            <person name="Sieber C.M.K."/>
            <person name="Emerson J.B."/>
            <person name="Anantharaman K."/>
            <person name="Thomas B.C."/>
            <person name="Malmstrom R."/>
            <person name="Stieglmeier M."/>
            <person name="Klingl A."/>
            <person name="Woyke T."/>
            <person name="Ryan C.M."/>
            <person name="Banfield J.F."/>
        </authorList>
    </citation>
    <scope>NUCLEOTIDE SEQUENCE [LARGE SCALE GENOMIC DNA]</scope>
</reference>
<accession>A0A2M6WXR0</accession>
<dbReference type="AlphaFoldDB" id="A0A2M6WXR0"/>
<dbReference type="SUPFAM" id="SSF102114">
    <property type="entry name" value="Radical SAM enzymes"/>
    <property type="match status" value="1"/>
</dbReference>
<dbReference type="InterPro" id="IPR058240">
    <property type="entry name" value="rSAM_sf"/>
</dbReference>
<feature type="non-terminal residue" evidence="1">
    <location>
        <position position="180"/>
    </location>
</feature>
<dbReference type="Pfam" id="PF13353">
    <property type="entry name" value="Fer4_12"/>
    <property type="match status" value="1"/>
</dbReference>
<evidence type="ECO:0000313" key="2">
    <source>
        <dbReference type="Proteomes" id="UP000228596"/>
    </source>
</evidence>
<evidence type="ECO:0008006" key="3">
    <source>
        <dbReference type="Google" id="ProtNLM"/>
    </source>
</evidence>
<dbReference type="InterPro" id="IPR023867">
    <property type="entry name" value="Sulphatase_maturase_rSAM"/>
</dbReference>
<dbReference type="Proteomes" id="UP000228596">
    <property type="component" value="Unassembled WGS sequence"/>
</dbReference>
<dbReference type="GO" id="GO:0016491">
    <property type="term" value="F:oxidoreductase activity"/>
    <property type="evidence" value="ECO:0007669"/>
    <property type="project" value="InterPro"/>
</dbReference>
<proteinExistence type="predicted"/>
<name>A0A2M6WXR0_9BACT</name>
<evidence type="ECO:0000313" key="1">
    <source>
        <dbReference type="EMBL" id="PIT97541.1"/>
    </source>
</evidence>
<comment type="caution">
    <text evidence="1">The sequence shown here is derived from an EMBL/GenBank/DDBJ whole genome shotgun (WGS) entry which is preliminary data.</text>
</comment>
<dbReference type="PANTHER" id="PTHR43273:SF3">
    <property type="entry name" value="ANAEROBIC SULFATASE-MATURATING ENZYME HOMOLOG ASLB-RELATED"/>
    <property type="match status" value="1"/>
</dbReference>
<dbReference type="Gene3D" id="3.20.20.70">
    <property type="entry name" value="Aldolase class I"/>
    <property type="match status" value="1"/>
</dbReference>
<organism evidence="1 2">
    <name type="scientific">Candidatus Berkelbacteria bacterium CG10_big_fil_rev_8_21_14_0_10_41_12</name>
    <dbReference type="NCBI Taxonomy" id="1974513"/>
    <lineage>
        <taxon>Bacteria</taxon>
        <taxon>Candidatus Berkelbacteria</taxon>
    </lineage>
</organism>